<comment type="similarity">
    <text evidence="1">Belongs to the glycosyltransferase 2 family.</text>
</comment>
<dbReference type="GO" id="GO:0016757">
    <property type="term" value="F:glycosyltransferase activity"/>
    <property type="evidence" value="ECO:0007669"/>
    <property type="project" value="UniProtKB-KW"/>
</dbReference>
<dbReference type="PANTHER" id="PTHR43179:SF12">
    <property type="entry name" value="GALACTOFURANOSYLTRANSFERASE GLFT2"/>
    <property type="match status" value="1"/>
</dbReference>
<name>A0A7W6D4L2_9HYPH</name>
<proteinExistence type="inferred from homology"/>
<gene>
    <name evidence="5" type="ORF">GGQ64_001819</name>
</gene>
<dbReference type="Gene3D" id="3.90.550.10">
    <property type="entry name" value="Spore Coat Polysaccharide Biosynthesis Protein SpsA, Chain A"/>
    <property type="match status" value="1"/>
</dbReference>
<dbReference type="SUPFAM" id="SSF53448">
    <property type="entry name" value="Nucleotide-diphospho-sugar transferases"/>
    <property type="match status" value="1"/>
</dbReference>
<sequence>MADRFQDSSPVVDTAKEAGVDTTTTVSVVIVTYNSASALPALLDSLPAGLNGVDRFEVVIVDNESRDGSAELAEAHPIRPNVIRMGRNAGYAAAINAAAASVHPNSHLLVLNPDLRLYPDAVRPLLDHLEARSVGVVVPLNYTEGGTVDPTLRREPSMLTAWADAILGGTLAARIGWGEVVGEPARYDRSGPIEWATGSALLVSARARRIVGDWDESFFLYSEEVDYQRRVREAGFEIVYEPRSKVMHASGGSGASPRLYALLTSNRIRYYGRHHGFFRTSMFRLGVAAGQAIRFWRGSPHRAALYSALMPLRPVSEFQANTRN</sequence>
<dbReference type="InterPro" id="IPR029044">
    <property type="entry name" value="Nucleotide-diphossugar_trans"/>
</dbReference>
<evidence type="ECO:0000256" key="1">
    <source>
        <dbReference type="ARBA" id="ARBA00006739"/>
    </source>
</evidence>
<keyword evidence="6" id="KW-1185">Reference proteome</keyword>
<dbReference type="Pfam" id="PF00535">
    <property type="entry name" value="Glycos_transf_2"/>
    <property type="match status" value="1"/>
</dbReference>
<organism evidence="5 6">
    <name type="scientific">Mycoplana azooxidifex</name>
    <dbReference type="NCBI Taxonomy" id="1636188"/>
    <lineage>
        <taxon>Bacteria</taxon>
        <taxon>Pseudomonadati</taxon>
        <taxon>Pseudomonadota</taxon>
        <taxon>Alphaproteobacteria</taxon>
        <taxon>Hyphomicrobiales</taxon>
        <taxon>Rhizobiaceae</taxon>
        <taxon>Mycoplana</taxon>
    </lineage>
</organism>
<dbReference type="EMBL" id="JACIEE010000003">
    <property type="protein sequence ID" value="MBB3976630.1"/>
    <property type="molecule type" value="Genomic_DNA"/>
</dbReference>
<keyword evidence="2" id="KW-0328">Glycosyltransferase</keyword>
<keyword evidence="3 5" id="KW-0808">Transferase</keyword>
<protein>
    <submittedName>
        <fullName evidence="5">GT2 family glycosyltransferase</fullName>
    </submittedName>
</protein>
<evidence type="ECO:0000259" key="4">
    <source>
        <dbReference type="Pfam" id="PF00535"/>
    </source>
</evidence>
<accession>A0A7W6D4L2</accession>
<dbReference type="InterPro" id="IPR001173">
    <property type="entry name" value="Glyco_trans_2-like"/>
</dbReference>
<dbReference type="Proteomes" id="UP000574761">
    <property type="component" value="Unassembled WGS sequence"/>
</dbReference>
<evidence type="ECO:0000313" key="6">
    <source>
        <dbReference type="Proteomes" id="UP000574761"/>
    </source>
</evidence>
<feature type="domain" description="Glycosyltransferase 2-like" evidence="4">
    <location>
        <begin position="27"/>
        <end position="153"/>
    </location>
</feature>
<dbReference type="PANTHER" id="PTHR43179">
    <property type="entry name" value="RHAMNOSYLTRANSFERASE WBBL"/>
    <property type="match status" value="1"/>
</dbReference>
<reference evidence="5 6" key="1">
    <citation type="submission" date="2020-08" db="EMBL/GenBank/DDBJ databases">
        <title>Genomic Encyclopedia of Type Strains, Phase IV (KMG-IV): sequencing the most valuable type-strain genomes for metagenomic binning, comparative biology and taxonomic classification.</title>
        <authorList>
            <person name="Goeker M."/>
        </authorList>
    </citation>
    <scope>NUCLEOTIDE SEQUENCE [LARGE SCALE GENOMIC DNA]</scope>
    <source>
        <strain evidence="5 6">DSM 100211</strain>
    </source>
</reference>
<dbReference type="AlphaFoldDB" id="A0A7W6D4L2"/>
<comment type="caution">
    <text evidence="5">The sequence shown here is derived from an EMBL/GenBank/DDBJ whole genome shotgun (WGS) entry which is preliminary data.</text>
</comment>
<evidence type="ECO:0000313" key="5">
    <source>
        <dbReference type="EMBL" id="MBB3976630.1"/>
    </source>
</evidence>
<evidence type="ECO:0000256" key="2">
    <source>
        <dbReference type="ARBA" id="ARBA00022676"/>
    </source>
</evidence>
<evidence type="ECO:0000256" key="3">
    <source>
        <dbReference type="ARBA" id="ARBA00022679"/>
    </source>
</evidence>